<keyword evidence="2" id="KW-0456">Lyase</keyword>
<dbReference type="InterPro" id="IPR022494">
    <property type="entry name" value="Sulfopyruvate_deCO2ase_bsu"/>
</dbReference>
<dbReference type="NCBIfam" id="TIGR03846">
    <property type="entry name" value="sulfopy_beta"/>
    <property type="match status" value="1"/>
</dbReference>
<dbReference type="InterPro" id="IPR051818">
    <property type="entry name" value="TPP_dependent_decarboxylase"/>
</dbReference>
<reference evidence="4" key="1">
    <citation type="submission" date="2019-08" db="EMBL/GenBank/DDBJ databases">
        <authorList>
            <person name="Kucharzyk K."/>
            <person name="Murdoch R.W."/>
            <person name="Higgins S."/>
            <person name="Loffler F."/>
        </authorList>
    </citation>
    <scope>NUCLEOTIDE SEQUENCE</scope>
</reference>
<evidence type="ECO:0000313" key="4">
    <source>
        <dbReference type="EMBL" id="MPL58220.1"/>
    </source>
</evidence>
<dbReference type="CDD" id="cd03372">
    <property type="entry name" value="TPP_ComE"/>
    <property type="match status" value="1"/>
</dbReference>
<dbReference type="SUPFAM" id="SSF52518">
    <property type="entry name" value="Thiamin diphosphate-binding fold (THDP-binding)"/>
    <property type="match status" value="1"/>
</dbReference>
<dbReference type="EMBL" id="VSSQ01000006">
    <property type="protein sequence ID" value="MPL58220.1"/>
    <property type="molecule type" value="Genomic_DNA"/>
</dbReference>
<dbReference type="Pfam" id="PF02775">
    <property type="entry name" value="TPP_enzyme_C"/>
    <property type="match status" value="1"/>
</dbReference>
<keyword evidence="1" id="KW-0210">Decarboxylase</keyword>
<dbReference type="PANTHER" id="PTHR42818">
    <property type="entry name" value="SULFOPYRUVATE DECARBOXYLASE SUBUNIT ALPHA"/>
    <property type="match status" value="1"/>
</dbReference>
<dbReference type="GO" id="GO:0016831">
    <property type="term" value="F:carboxy-lyase activity"/>
    <property type="evidence" value="ECO:0007669"/>
    <property type="project" value="UniProtKB-KW"/>
</dbReference>
<evidence type="ECO:0000259" key="3">
    <source>
        <dbReference type="Pfam" id="PF02775"/>
    </source>
</evidence>
<comment type="caution">
    <text evidence="4">The sequence shown here is derived from an EMBL/GenBank/DDBJ whole genome shotgun (WGS) entry which is preliminary data.</text>
</comment>
<protein>
    <recommendedName>
        <fullName evidence="3">Thiamine pyrophosphate enzyme TPP-binding domain-containing protein</fullName>
    </recommendedName>
</protein>
<dbReference type="InterPro" id="IPR011766">
    <property type="entry name" value="TPP_enzyme_TPP-bd"/>
</dbReference>
<dbReference type="GO" id="GO:0030976">
    <property type="term" value="F:thiamine pyrophosphate binding"/>
    <property type="evidence" value="ECO:0007669"/>
    <property type="project" value="InterPro"/>
</dbReference>
<feature type="domain" description="Thiamine pyrophosphate enzyme TPP-binding" evidence="3">
    <location>
        <begin position="40"/>
        <end position="136"/>
    </location>
</feature>
<sequence length="194" mass="21792">MERFDAILDIMNYITNQIVICNIGFPSRELYQIKDRSENFYMLGSMGLASSIGLGLAIAKEDTSNKNLKNKEKIVVFDGDGSVLMNMGSLVTIFNQNPNNLILIVFDNGCYGSTGNQCTYAQNIDLLEVAKSIGFEKCYNYDEINFEDILNDESVGTVFIHYKILPGNADSPIIDLSPEYIKNRFMDSLDNFKS</sequence>
<evidence type="ECO:0000256" key="2">
    <source>
        <dbReference type="ARBA" id="ARBA00023239"/>
    </source>
</evidence>
<evidence type="ECO:0000256" key="1">
    <source>
        <dbReference type="ARBA" id="ARBA00022793"/>
    </source>
</evidence>
<dbReference type="AlphaFoldDB" id="A0A644SU56"/>
<dbReference type="Gene3D" id="3.40.50.970">
    <property type="match status" value="1"/>
</dbReference>
<organism evidence="4">
    <name type="scientific">bioreactor metagenome</name>
    <dbReference type="NCBI Taxonomy" id="1076179"/>
    <lineage>
        <taxon>unclassified sequences</taxon>
        <taxon>metagenomes</taxon>
        <taxon>ecological metagenomes</taxon>
    </lineage>
</organism>
<name>A0A644SU56_9ZZZZ</name>
<dbReference type="PANTHER" id="PTHR42818:SF1">
    <property type="entry name" value="SULFOPYRUVATE DECARBOXYLASE"/>
    <property type="match status" value="1"/>
</dbReference>
<dbReference type="InterPro" id="IPR029061">
    <property type="entry name" value="THDP-binding"/>
</dbReference>
<proteinExistence type="predicted"/>
<accession>A0A644SU56</accession>
<gene>
    <name evidence="4" type="ORF">SDC9_03751</name>
</gene>